<comment type="caution">
    <text evidence="1">The sequence shown here is derived from an EMBL/GenBank/DDBJ whole genome shotgun (WGS) entry which is preliminary data.</text>
</comment>
<organism evidence="1 2">
    <name type="scientific">Brumimicrobium glaciale</name>
    <dbReference type="NCBI Taxonomy" id="200475"/>
    <lineage>
        <taxon>Bacteria</taxon>
        <taxon>Pseudomonadati</taxon>
        <taxon>Bacteroidota</taxon>
        <taxon>Flavobacteriia</taxon>
        <taxon>Flavobacteriales</taxon>
        <taxon>Crocinitomicaceae</taxon>
        <taxon>Brumimicrobium</taxon>
    </lineage>
</organism>
<dbReference type="AlphaFoldDB" id="A0A4Q4KU05"/>
<dbReference type="Proteomes" id="UP000293952">
    <property type="component" value="Unassembled WGS sequence"/>
</dbReference>
<reference evidence="1 2" key="1">
    <citation type="submission" date="2019-02" db="EMBL/GenBank/DDBJ databases">
        <title>Genome sequence of the sea-ice species Brumimicrobium glaciale.</title>
        <authorList>
            <person name="Bowman J.P."/>
        </authorList>
    </citation>
    <scope>NUCLEOTIDE SEQUENCE [LARGE SCALE GENOMIC DNA]</scope>
    <source>
        <strain evidence="1 2">IC156</strain>
    </source>
</reference>
<name>A0A4Q4KU05_9FLAO</name>
<dbReference type="RefSeq" id="WP_130091961.1">
    <property type="nucleotide sequence ID" value="NZ_SETE01000001.1"/>
</dbReference>
<protein>
    <submittedName>
        <fullName evidence="1">Uncharacterized protein</fullName>
    </submittedName>
</protein>
<dbReference type="OrthoDB" id="9869009at2"/>
<evidence type="ECO:0000313" key="2">
    <source>
        <dbReference type="Proteomes" id="UP000293952"/>
    </source>
</evidence>
<evidence type="ECO:0000313" key="1">
    <source>
        <dbReference type="EMBL" id="RYM35594.1"/>
    </source>
</evidence>
<dbReference type="EMBL" id="SETE01000001">
    <property type="protein sequence ID" value="RYM35594.1"/>
    <property type="molecule type" value="Genomic_DNA"/>
</dbReference>
<sequence length="76" mass="8896">MNLQRNRVQIAKDKFFIPIKEELKTELGENYSNYFLSNRKMVEYVTGEQVLLSYQRVMIEHIAKKLGLVLPGFMSG</sequence>
<gene>
    <name evidence="1" type="ORF">ERX46_00985</name>
</gene>
<accession>A0A4Q4KU05</accession>
<proteinExistence type="predicted"/>
<keyword evidence="2" id="KW-1185">Reference proteome</keyword>